<comment type="caution">
    <text evidence="3">The sequence shown here is derived from an EMBL/GenBank/DDBJ whole genome shotgun (WGS) entry which is preliminary data.</text>
</comment>
<proteinExistence type="predicted"/>
<keyword evidence="4" id="KW-1185">Reference proteome</keyword>
<protein>
    <submittedName>
        <fullName evidence="3">Amidohydrolase</fullName>
    </submittedName>
</protein>
<reference evidence="3 4" key="1">
    <citation type="submission" date="2021-03" db="EMBL/GenBank/DDBJ databases">
        <title>novel species in genus Cellulomonas.</title>
        <authorList>
            <person name="Zhang G."/>
        </authorList>
    </citation>
    <scope>NUCLEOTIDE SEQUENCE [LARGE SCALE GENOMIC DNA]</scope>
    <source>
        <strain evidence="4">zg-ZUI188</strain>
    </source>
</reference>
<sequence>MIIDFHTHVDEAEAFGWIDPPEKIVGLLDEAGIDKAVIMTYTDLPGTNPGALEYIVDAAAQFPDRLVPFVRLNPNYTAAMTELVERAVELGVRGVKLHPTTTLAHPAGDATVAVLRASAQAGLPVLFHCGDDPYTTPQTLGLAAQAVPECAIVFGHMGGYFHVRDAIDTALRLPNVYLETSAMPRPEMIRTAVGELGAHRVIFGSDGPGCNPRLELAKITSLGLPAADEQAILGGNAARLMEVSAA</sequence>
<organism evidence="3 4">
    <name type="scientific">Cellulomonas fengjieae</name>
    <dbReference type="NCBI Taxonomy" id="2819978"/>
    <lineage>
        <taxon>Bacteria</taxon>
        <taxon>Bacillati</taxon>
        <taxon>Actinomycetota</taxon>
        <taxon>Actinomycetes</taxon>
        <taxon>Micrococcales</taxon>
        <taxon>Cellulomonadaceae</taxon>
        <taxon>Cellulomonas</taxon>
    </lineage>
</organism>
<accession>A0ABS3SG45</accession>
<feature type="domain" description="Amidohydrolase-related" evidence="2">
    <location>
        <begin position="34"/>
        <end position="240"/>
    </location>
</feature>
<name>A0ABS3SG45_9CELL</name>
<evidence type="ECO:0000313" key="3">
    <source>
        <dbReference type="EMBL" id="MBO3084732.1"/>
    </source>
</evidence>
<dbReference type="InterPro" id="IPR006680">
    <property type="entry name" value="Amidohydro-rel"/>
</dbReference>
<keyword evidence="1" id="KW-0456">Lyase</keyword>
<evidence type="ECO:0000313" key="4">
    <source>
        <dbReference type="Proteomes" id="UP000678317"/>
    </source>
</evidence>
<dbReference type="InterPro" id="IPR032466">
    <property type="entry name" value="Metal_Hydrolase"/>
</dbReference>
<dbReference type="PANTHER" id="PTHR21240:SF28">
    <property type="entry name" value="ISO-OROTATE DECARBOXYLASE (EUROFUNG)"/>
    <property type="match status" value="1"/>
</dbReference>
<dbReference type="CDD" id="cd01292">
    <property type="entry name" value="metallo-dependent_hydrolases"/>
    <property type="match status" value="1"/>
</dbReference>
<dbReference type="PANTHER" id="PTHR21240">
    <property type="entry name" value="2-AMINO-3-CARBOXYLMUCONATE-6-SEMIALDEHYDE DECARBOXYLASE"/>
    <property type="match status" value="1"/>
</dbReference>
<evidence type="ECO:0000259" key="2">
    <source>
        <dbReference type="Pfam" id="PF04909"/>
    </source>
</evidence>
<dbReference type="Proteomes" id="UP000678317">
    <property type="component" value="Unassembled WGS sequence"/>
</dbReference>
<dbReference type="SUPFAM" id="SSF51556">
    <property type="entry name" value="Metallo-dependent hydrolases"/>
    <property type="match status" value="1"/>
</dbReference>
<gene>
    <name evidence="3" type="ORF">J4035_08780</name>
</gene>
<dbReference type="EMBL" id="JAGFBM010000003">
    <property type="protein sequence ID" value="MBO3084732.1"/>
    <property type="molecule type" value="Genomic_DNA"/>
</dbReference>
<dbReference type="RefSeq" id="WP_208289397.1">
    <property type="nucleotide sequence ID" value="NZ_CP074404.1"/>
</dbReference>
<evidence type="ECO:0000256" key="1">
    <source>
        <dbReference type="ARBA" id="ARBA00023239"/>
    </source>
</evidence>
<dbReference type="Gene3D" id="3.20.20.140">
    <property type="entry name" value="Metal-dependent hydrolases"/>
    <property type="match status" value="1"/>
</dbReference>
<dbReference type="InterPro" id="IPR032465">
    <property type="entry name" value="ACMSD"/>
</dbReference>
<dbReference type="Pfam" id="PF04909">
    <property type="entry name" value="Amidohydro_2"/>
    <property type="match status" value="1"/>
</dbReference>